<accession>E6U3W4</accession>
<comment type="cofactor">
    <cofactor evidence="1">
        <name>FAD</name>
        <dbReference type="ChEBI" id="CHEBI:57692"/>
    </cofactor>
</comment>
<dbReference type="PRINTS" id="PR00368">
    <property type="entry name" value="FADPNR"/>
</dbReference>
<dbReference type="Pfam" id="PF07992">
    <property type="entry name" value="Pyr_redox_2"/>
    <property type="match status" value="1"/>
</dbReference>
<dbReference type="eggNOG" id="COG0607">
    <property type="taxonomic scope" value="Bacteria"/>
</dbReference>
<dbReference type="InterPro" id="IPR016156">
    <property type="entry name" value="FAD/NAD-linked_Rdtase_dimer_sf"/>
</dbReference>
<dbReference type="SMART" id="SM00450">
    <property type="entry name" value="RHOD"/>
    <property type="match status" value="1"/>
</dbReference>
<dbReference type="InterPro" id="IPR004099">
    <property type="entry name" value="Pyr_nucl-diS_OxRdtase_dimer"/>
</dbReference>
<dbReference type="SUPFAM" id="SSF55424">
    <property type="entry name" value="FAD/NAD-linked reductases, dimerisation (C-terminal) domain"/>
    <property type="match status" value="1"/>
</dbReference>
<evidence type="ECO:0000256" key="1">
    <source>
        <dbReference type="ARBA" id="ARBA00001974"/>
    </source>
</evidence>
<dbReference type="PANTHER" id="PTHR43429">
    <property type="entry name" value="PYRIDINE NUCLEOTIDE-DISULFIDE OXIDOREDUCTASE DOMAIN-CONTAINING"/>
    <property type="match status" value="1"/>
</dbReference>
<evidence type="ECO:0000256" key="4">
    <source>
        <dbReference type="ARBA" id="ARBA00022827"/>
    </source>
</evidence>
<dbReference type="EMBL" id="CP002400">
    <property type="protein sequence ID" value="ADU26531.1"/>
    <property type="molecule type" value="Genomic_DNA"/>
</dbReference>
<dbReference type="Pfam" id="PF00581">
    <property type="entry name" value="Rhodanese"/>
    <property type="match status" value="1"/>
</dbReference>
<dbReference type="PANTHER" id="PTHR43429:SF1">
    <property type="entry name" value="NAD(P)H SULFUR OXIDOREDUCTASE (COA-DEPENDENT)"/>
    <property type="match status" value="1"/>
</dbReference>
<name>E6U3W4_ETHHY</name>
<keyword evidence="6" id="KW-0676">Redox-active center</keyword>
<sequence>MKIVIVGSVAAGTSAAAKARRNTEDAQITIYEKDSYISYSGCGLPYFVGGETSDIGKLTPRDARWFKERYNVEIKTGCEVLTVDSAQKTLCVRNLISGEEFTDTYDRLVWATGSKPFKPQLDGIGSRNVFTVKNPQNAVDVDACIAEHPAKKALIIGGGYIGLEMAVALKERQMGVTILELSSHVMPLMDDEMAAILQKYMTGKGIDVLTSAKVTGFQHSNGMARTVMVEGHEPIPADLFIWSAGIKPEVELAKTMGVKLGITGAIEVDNRMQTNLPDVYAVGDCAQVYSLVTGSPMYRPMGSTANKMGRIAGDVITGGSLKFRGVLGTGIFKVFGLSVAMTGLTEKEARKFGYDIEVIHNIKPNVPDYYPGSAEMTIKAVADRKTEKLLGVQIVGGEGVDKRIDVFVTAITYGARAGDLFHLDLAYAPPFATTKDPVLYTGMILDNALNRGRRIMTTHELIEREQAGEKITIIDVRNKKDRDRGFIEGSLHIPLQKIRSELAGFHKDDLIVVHCNKGVSGNAAQNILINNGFRNVYNLSGGYKQYIIEKNRERK</sequence>
<dbReference type="KEGG" id="eha:Ethha_0978"/>
<keyword evidence="9" id="KW-1185">Reference proteome</keyword>
<dbReference type="InterPro" id="IPR001763">
    <property type="entry name" value="Rhodanese-like_dom"/>
</dbReference>
<protein>
    <submittedName>
        <fullName evidence="8">FAD-dependent pyridine nucleotide-disulfide oxidoreductase</fullName>
    </submittedName>
</protein>
<dbReference type="RefSeq" id="WP_013484892.1">
    <property type="nucleotide sequence ID" value="NC_014828.1"/>
</dbReference>
<dbReference type="InterPro" id="IPR050260">
    <property type="entry name" value="FAD-bd_OxRdtase"/>
</dbReference>
<feature type="domain" description="Rhodanese" evidence="7">
    <location>
        <begin position="467"/>
        <end position="548"/>
    </location>
</feature>
<dbReference type="HOGENOM" id="CLU_003291_1_2_9"/>
<dbReference type="SUPFAM" id="SSF51905">
    <property type="entry name" value="FAD/NAD(P)-binding domain"/>
    <property type="match status" value="1"/>
</dbReference>
<dbReference type="InterPro" id="IPR036188">
    <property type="entry name" value="FAD/NAD-bd_sf"/>
</dbReference>
<dbReference type="GO" id="GO:0016491">
    <property type="term" value="F:oxidoreductase activity"/>
    <property type="evidence" value="ECO:0007669"/>
    <property type="project" value="UniProtKB-KW"/>
</dbReference>
<keyword evidence="4" id="KW-0274">FAD</keyword>
<dbReference type="Gene3D" id="3.50.50.60">
    <property type="entry name" value="FAD/NAD(P)-binding domain"/>
    <property type="match status" value="2"/>
</dbReference>
<dbReference type="eggNOG" id="COG0446">
    <property type="taxonomic scope" value="Bacteria"/>
</dbReference>
<gene>
    <name evidence="8" type="ordered locus">Ethha_0978</name>
</gene>
<dbReference type="Gene3D" id="3.40.250.10">
    <property type="entry name" value="Rhodanese-like domain"/>
    <property type="match status" value="1"/>
</dbReference>
<dbReference type="Proteomes" id="UP000001551">
    <property type="component" value="Chromosome"/>
</dbReference>
<evidence type="ECO:0000256" key="5">
    <source>
        <dbReference type="ARBA" id="ARBA00023002"/>
    </source>
</evidence>
<dbReference type="InterPro" id="IPR023753">
    <property type="entry name" value="FAD/NAD-binding_dom"/>
</dbReference>
<evidence type="ECO:0000313" key="8">
    <source>
        <dbReference type="EMBL" id="ADU26531.1"/>
    </source>
</evidence>
<dbReference type="SUPFAM" id="SSF52821">
    <property type="entry name" value="Rhodanese/Cell cycle control phosphatase"/>
    <property type="match status" value="1"/>
</dbReference>
<dbReference type="STRING" id="663278.Ethha_0978"/>
<proteinExistence type="inferred from homology"/>
<comment type="similarity">
    <text evidence="2">Belongs to the class-III pyridine nucleotide-disulfide oxidoreductase family.</text>
</comment>
<dbReference type="InterPro" id="IPR036873">
    <property type="entry name" value="Rhodanese-like_dom_sf"/>
</dbReference>
<keyword evidence="3" id="KW-0285">Flavoprotein</keyword>
<evidence type="ECO:0000259" key="7">
    <source>
        <dbReference type="PROSITE" id="PS50206"/>
    </source>
</evidence>
<dbReference type="PROSITE" id="PS50206">
    <property type="entry name" value="RHODANESE_3"/>
    <property type="match status" value="1"/>
</dbReference>
<dbReference type="Pfam" id="PF02852">
    <property type="entry name" value="Pyr_redox_dim"/>
    <property type="match status" value="1"/>
</dbReference>
<evidence type="ECO:0000313" key="9">
    <source>
        <dbReference type="Proteomes" id="UP000001551"/>
    </source>
</evidence>
<reference evidence="8 9" key="1">
    <citation type="submission" date="2010-12" db="EMBL/GenBank/DDBJ databases">
        <title>Complete sequence of Ethanoligenens harbinense YUAN-3.</title>
        <authorList>
            <person name="Lucas S."/>
            <person name="Copeland A."/>
            <person name="Lapidus A."/>
            <person name="Cheng J.-F."/>
            <person name="Bruce D."/>
            <person name="Goodwin L."/>
            <person name="Pitluck S."/>
            <person name="Chertkov O."/>
            <person name="Misra M."/>
            <person name="Detter J.C."/>
            <person name="Han C."/>
            <person name="Tapia R."/>
            <person name="Land M."/>
            <person name="Hauser L."/>
            <person name="Jeffries C."/>
            <person name="Kyrpides N."/>
            <person name="Ivanova N."/>
            <person name="Mikhailova N."/>
            <person name="Wang A."/>
            <person name="Mouttaki H."/>
            <person name="He Z."/>
            <person name="Zhou J."/>
            <person name="Hemme C.L."/>
            <person name="Woyke T."/>
        </authorList>
    </citation>
    <scope>NUCLEOTIDE SEQUENCE [LARGE SCALE GENOMIC DNA]</scope>
    <source>
        <strain evidence="9">DSM 18485 / JCM 12961 / CGMCC 1.5033 / YUAN-3</strain>
    </source>
</reference>
<dbReference type="AlphaFoldDB" id="E6U3W4"/>
<evidence type="ECO:0000256" key="6">
    <source>
        <dbReference type="ARBA" id="ARBA00023284"/>
    </source>
</evidence>
<keyword evidence="5" id="KW-0560">Oxidoreductase</keyword>
<evidence type="ECO:0000256" key="3">
    <source>
        <dbReference type="ARBA" id="ARBA00022630"/>
    </source>
</evidence>
<dbReference type="PRINTS" id="PR00411">
    <property type="entry name" value="PNDRDTASEI"/>
</dbReference>
<evidence type="ECO:0000256" key="2">
    <source>
        <dbReference type="ARBA" id="ARBA00009130"/>
    </source>
</evidence>
<organism evidence="8 9">
    <name type="scientific">Ethanoligenens harbinense (strain DSM 18485 / JCM 12961 / CGMCC 1.5033 / YUAN-3)</name>
    <dbReference type="NCBI Taxonomy" id="663278"/>
    <lineage>
        <taxon>Bacteria</taxon>
        <taxon>Bacillati</taxon>
        <taxon>Bacillota</taxon>
        <taxon>Clostridia</taxon>
        <taxon>Eubacteriales</taxon>
        <taxon>Oscillospiraceae</taxon>
        <taxon>Ethanoligenens</taxon>
    </lineage>
</organism>